<protein>
    <submittedName>
        <fullName evidence="6">LPS export ABC transporter periplasmic protein LptC</fullName>
    </submittedName>
</protein>
<dbReference type="GO" id="GO:0005886">
    <property type="term" value="C:plasma membrane"/>
    <property type="evidence" value="ECO:0007669"/>
    <property type="project" value="InterPro"/>
</dbReference>
<keyword evidence="2" id="KW-0997">Cell inner membrane</keyword>
<dbReference type="PANTHER" id="PTHR37481">
    <property type="entry name" value="LIPOPOLYSACCHARIDE EXPORT SYSTEM PROTEIN LPTC"/>
    <property type="match status" value="1"/>
</dbReference>
<keyword evidence="3" id="KW-0812">Transmembrane</keyword>
<proteinExistence type="predicted"/>
<keyword evidence="1" id="KW-1003">Cell membrane</keyword>
<name>A0A4R5LTY9_9GAMM</name>
<dbReference type="RefSeq" id="WP_133208932.1">
    <property type="nucleotide sequence ID" value="NZ_SMSE01000001.1"/>
</dbReference>
<keyword evidence="7" id="KW-1185">Reference proteome</keyword>
<dbReference type="GO" id="GO:0030288">
    <property type="term" value="C:outer membrane-bounded periplasmic space"/>
    <property type="evidence" value="ECO:0007669"/>
    <property type="project" value="TreeGrafter"/>
</dbReference>
<evidence type="ECO:0000256" key="3">
    <source>
        <dbReference type="ARBA" id="ARBA00022692"/>
    </source>
</evidence>
<dbReference type="NCBIfam" id="TIGR04409">
    <property type="entry name" value="LptC_YrbK"/>
    <property type="match status" value="1"/>
</dbReference>
<keyword evidence="5" id="KW-0472">Membrane</keyword>
<evidence type="ECO:0000313" key="7">
    <source>
        <dbReference type="Proteomes" id="UP000295554"/>
    </source>
</evidence>
<dbReference type="Pfam" id="PF06835">
    <property type="entry name" value="LptC"/>
    <property type="match status" value="1"/>
</dbReference>
<evidence type="ECO:0000256" key="2">
    <source>
        <dbReference type="ARBA" id="ARBA00022519"/>
    </source>
</evidence>
<dbReference type="InterPro" id="IPR010664">
    <property type="entry name" value="LipoPS_assembly_LptC-rel"/>
</dbReference>
<dbReference type="EMBL" id="SMSE01000001">
    <property type="protein sequence ID" value="TDG14767.1"/>
    <property type="molecule type" value="Genomic_DNA"/>
</dbReference>
<organism evidence="6 7">
    <name type="scientific">Seongchinamella unica</name>
    <dbReference type="NCBI Taxonomy" id="2547392"/>
    <lineage>
        <taxon>Bacteria</taxon>
        <taxon>Pseudomonadati</taxon>
        <taxon>Pseudomonadota</taxon>
        <taxon>Gammaproteobacteria</taxon>
        <taxon>Cellvibrionales</taxon>
        <taxon>Halieaceae</taxon>
        <taxon>Seongchinamella</taxon>
    </lineage>
</organism>
<evidence type="ECO:0000256" key="5">
    <source>
        <dbReference type="ARBA" id="ARBA00023136"/>
    </source>
</evidence>
<keyword evidence="4" id="KW-1133">Transmembrane helix</keyword>
<accession>A0A4R5LTY9</accession>
<dbReference type="Gene3D" id="2.60.450.10">
    <property type="entry name" value="Lipopolysaccharide (LPS) transport protein A like domain"/>
    <property type="match status" value="1"/>
</dbReference>
<sequence length="185" mass="21178">MPRLPLQILLAITLLVAAGYFWRPQTAGTPDVQTTQRQRELPQTYLQRVRAWSFDEQGRLTDIVEAKQLEQFPRRNLSLISQPRYYAHSGDDKTWSASAARGRGDDRRNRLLLRKDVVLVHDQSGTRLDTHALDIDLDQQVATSDRRVTVVQGNNRTVADGIEVRMEDETIIMKPNVESIYAQLP</sequence>
<dbReference type="OrthoDB" id="5729573at2"/>
<dbReference type="Proteomes" id="UP000295554">
    <property type="component" value="Unassembled WGS sequence"/>
</dbReference>
<dbReference type="GO" id="GO:0015221">
    <property type="term" value="F:lipopolysaccharide transmembrane transporter activity"/>
    <property type="evidence" value="ECO:0007669"/>
    <property type="project" value="InterPro"/>
</dbReference>
<dbReference type="AlphaFoldDB" id="A0A4R5LTY9"/>
<evidence type="ECO:0000256" key="1">
    <source>
        <dbReference type="ARBA" id="ARBA00022475"/>
    </source>
</evidence>
<gene>
    <name evidence="6" type="primary">lptC</name>
    <name evidence="6" type="ORF">E2F43_00555</name>
</gene>
<dbReference type="GO" id="GO:0017089">
    <property type="term" value="F:glycolipid transfer activity"/>
    <property type="evidence" value="ECO:0007669"/>
    <property type="project" value="TreeGrafter"/>
</dbReference>
<dbReference type="InterPro" id="IPR026265">
    <property type="entry name" value="LptC"/>
</dbReference>
<dbReference type="PANTHER" id="PTHR37481:SF1">
    <property type="entry name" value="LIPOPOLYSACCHARIDE EXPORT SYSTEM PROTEIN LPTC"/>
    <property type="match status" value="1"/>
</dbReference>
<evidence type="ECO:0000256" key="4">
    <source>
        <dbReference type="ARBA" id="ARBA00022989"/>
    </source>
</evidence>
<comment type="caution">
    <text evidence="6">The sequence shown here is derived from an EMBL/GenBank/DDBJ whole genome shotgun (WGS) entry which is preliminary data.</text>
</comment>
<dbReference type="InterPro" id="IPR052363">
    <property type="entry name" value="LPS_export_LptC"/>
</dbReference>
<evidence type="ECO:0000313" key="6">
    <source>
        <dbReference type="EMBL" id="TDG14767.1"/>
    </source>
</evidence>
<reference evidence="6 7" key="1">
    <citation type="submission" date="2019-03" db="EMBL/GenBank/DDBJ databases">
        <title>Seongchinamella monodicae gen. nov., sp. nov., a novel member of the Gammaproteobacteria isolated from a tidal mudflat of beach.</title>
        <authorList>
            <person name="Yang H.G."/>
            <person name="Kang J.W."/>
            <person name="Lee S.D."/>
        </authorList>
    </citation>
    <scope>NUCLEOTIDE SEQUENCE [LARGE SCALE GENOMIC DNA]</scope>
    <source>
        <strain evidence="6 7">GH4-78</strain>
    </source>
</reference>